<comment type="caution">
    <text evidence="3">The sequence shown here is derived from an EMBL/GenBank/DDBJ whole genome shotgun (WGS) entry which is preliminary data.</text>
</comment>
<gene>
    <name evidence="3" type="ORF">FJV41_00065</name>
</gene>
<dbReference type="AlphaFoldDB" id="A0A540X9W6"/>
<dbReference type="Proteomes" id="UP000315369">
    <property type="component" value="Unassembled WGS sequence"/>
</dbReference>
<keyword evidence="2" id="KW-0472">Membrane</keyword>
<sequence>MSAIPSSNGMNPNAAAAAAEAERQRQAAEAARRAEEARRAAELAKAAAAAAADAKVPTARNRPEFAGARDEFVPQANARPLVNLSGAEAPPAAPPAGPAMAKAELPPPPAAPAPPPGATQAQAVADAFTKGGAEAAAAELRKQTENAPPDVAAEVLRAAQPTVDKITEELGKQAKKLDGGQFDSSLIAEPQKKYDQVVTDLAAATNIAVKDGKNQDVLQAVGASITRNIDQKDIGRFDEALGNAVTHGAGANLSLEVSRQLTETGRGKQADDILENVKEGTKAFNDHMKDVAKKVEDHNGKLAELIHAWGPLMTKDELTNAITEYKKGFSEYDELEKLGGQMVRTAQSLKEMPENLKGMDHADDIIKANEKLVAEQFPRIEQSGDAQQELQALFKREGTGGNTILKDVPAIAKTTDNEKEFLTQFATTSLNVVAAQTMTGAGGSEPNAFNEMLEGVRRNAALFGLQPEQLNDVIAKIQNVKTEAAAYPVPDPASGGSFSVNLPPGLNTALESLRGAIDGLSGMGLFAFNDPLSKAFQSMGGVVAAWGVGTTVPKAFDNPSVTNVLTAINTTLGAALQVEALAGLFRATPQSGAAIGSRWAAGKFLGAVGAGITLAQGVMAAKDGDLAKAGIYAAQTAGQMALVATGFVGVSASLALTGVGIVLAVGAAWGFRQLDKVRASNKHENEHTEDFLKGGGVTQDGVAHHLRNADEDGRSVGPVLTALARHIGVDPTAMLDYVQGLPKDKVLALVEACHEVDANKEGVFPAKSPKDESLKPDSLGPAPILQSPNSLNGLVLWAQLRGYELPAPRQA</sequence>
<accession>A0A540X9W6</accession>
<keyword evidence="2" id="KW-0812">Transmembrane</keyword>
<evidence type="ECO:0000313" key="3">
    <source>
        <dbReference type="EMBL" id="TQF17979.1"/>
    </source>
</evidence>
<protein>
    <submittedName>
        <fullName evidence="3">Uncharacterized protein</fullName>
    </submittedName>
</protein>
<feature type="region of interest" description="Disordered" evidence="1">
    <location>
        <begin position="1"/>
        <end position="122"/>
    </location>
</feature>
<organism evidence="3 4">
    <name type="scientific">Myxococcus llanfairpwllgwyngyllgogerychwyrndrobwllllantysiliogogogochensis</name>
    <dbReference type="NCBI Taxonomy" id="2590453"/>
    <lineage>
        <taxon>Bacteria</taxon>
        <taxon>Pseudomonadati</taxon>
        <taxon>Myxococcota</taxon>
        <taxon>Myxococcia</taxon>
        <taxon>Myxococcales</taxon>
        <taxon>Cystobacterineae</taxon>
        <taxon>Myxococcaceae</taxon>
        <taxon>Myxococcus</taxon>
    </lineage>
</organism>
<evidence type="ECO:0000313" key="4">
    <source>
        <dbReference type="Proteomes" id="UP000315369"/>
    </source>
</evidence>
<dbReference type="EMBL" id="VIFM01000001">
    <property type="protein sequence ID" value="TQF17979.1"/>
    <property type="molecule type" value="Genomic_DNA"/>
</dbReference>
<feature type="compositionally biased region" description="Basic and acidic residues" evidence="1">
    <location>
        <begin position="61"/>
        <end position="72"/>
    </location>
</feature>
<reference evidence="3 4" key="1">
    <citation type="submission" date="2019-06" db="EMBL/GenBank/DDBJ databases">
        <authorList>
            <person name="Livingstone P."/>
            <person name="Whitworth D."/>
        </authorList>
    </citation>
    <scope>NUCLEOTIDE SEQUENCE [LARGE SCALE GENOMIC DNA]</scope>
    <source>
        <strain evidence="3 4">AM401</strain>
    </source>
</reference>
<feature type="region of interest" description="Disordered" evidence="1">
    <location>
        <begin position="763"/>
        <end position="785"/>
    </location>
</feature>
<name>A0A540X9W6_9BACT</name>
<feature type="transmembrane region" description="Helical" evidence="2">
    <location>
        <begin position="647"/>
        <end position="671"/>
    </location>
</feature>
<feature type="compositionally biased region" description="Low complexity" evidence="1">
    <location>
        <begin position="43"/>
        <end position="54"/>
    </location>
</feature>
<feature type="compositionally biased region" description="Pro residues" evidence="1">
    <location>
        <begin position="105"/>
        <end position="117"/>
    </location>
</feature>
<feature type="compositionally biased region" description="Basic and acidic residues" evidence="1">
    <location>
        <begin position="20"/>
        <end position="42"/>
    </location>
</feature>
<evidence type="ECO:0000256" key="1">
    <source>
        <dbReference type="SAM" id="MobiDB-lite"/>
    </source>
</evidence>
<dbReference type="OrthoDB" id="361944at2"/>
<proteinExistence type="predicted"/>
<evidence type="ECO:0000256" key="2">
    <source>
        <dbReference type="SAM" id="Phobius"/>
    </source>
</evidence>
<keyword evidence="4" id="KW-1185">Reference proteome</keyword>
<dbReference type="RefSeq" id="WP_141640295.1">
    <property type="nucleotide sequence ID" value="NZ_VIFM01000001.1"/>
</dbReference>
<keyword evidence="2" id="KW-1133">Transmembrane helix</keyword>
<feature type="compositionally biased region" description="Polar residues" evidence="1">
    <location>
        <begin position="1"/>
        <end position="11"/>
    </location>
</feature>